<evidence type="ECO:0000256" key="2">
    <source>
        <dbReference type="ARBA" id="ARBA00004173"/>
    </source>
</evidence>
<evidence type="ECO:0000256" key="8">
    <source>
        <dbReference type="ARBA" id="ARBA00023128"/>
    </source>
</evidence>
<protein>
    <submittedName>
        <fullName evidence="11">Uncharacterized protein</fullName>
    </submittedName>
</protein>
<proteinExistence type="inferred from homology"/>
<keyword evidence="8" id="KW-0496">Mitochondrion</keyword>
<dbReference type="AlphaFoldDB" id="L8GND2"/>
<gene>
    <name evidence="11" type="ORF">ACA1_078010</name>
</gene>
<dbReference type="STRING" id="1257118.L8GND2"/>
<evidence type="ECO:0000256" key="6">
    <source>
        <dbReference type="ARBA" id="ARBA00022737"/>
    </source>
</evidence>
<dbReference type="KEGG" id="acan:ACA1_078010"/>
<comment type="subcellular location">
    <subcellularLocation>
        <location evidence="2">Mitochondrion</location>
    </subcellularLocation>
</comment>
<dbReference type="GO" id="GO:0006120">
    <property type="term" value="P:mitochondrial electron transport, NADH to ubiquinone"/>
    <property type="evidence" value="ECO:0007669"/>
    <property type="project" value="InterPro"/>
</dbReference>
<dbReference type="PANTHER" id="PTHR13344">
    <property type="entry name" value="NADH-UBIQUINONE OXIDOREDUCTASE"/>
    <property type="match status" value="1"/>
</dbReference>
<evidence type="ECO:0000256" key="5">
    <source>
        <dbReference type="ARBA" id="ARBA00022660"/>
    </source>
</evidence>
<keyword evidence="7" id="KW-0249">Electron transport</keyword>
<sequence length="168" mass="18828">MASTRKEGEQLYADINAGGRTHLDVETTDFNVLVAGAKYTSYMCAAEELDFLECKAKDENPRACVPENVALTECAHAALDKISRQCASEFDEVVDCLESPSVHGELSACRHARFGVDVVVEERKRRMASLQTWASTRRRPQPTIIRPREQKKVDAAVAKYKKEHDITE</sequence>
<name>L8GND2_ACACF</name>
<dbReference type="OrthoDB" id="276296at2759"/>
<evidence type="ECO:0000256" key="7">
    <source>
        <dbReference type="ARBA" id="ARBA00022982"/>
    </source>
</evidence>
<dbReference type="Proteomes" id="UP000011083">
    <property type="component" value="Unassembled WGS sequence"/>
</dbReference>
<evidence type="ECO:0000256" key="9">
    <source>
        <dbReference type="ARBA" id="ARBA00023157"/>
    </source>
</evidence>
<evidence type="ECO:0000313" key="12">
    <source>
        <dbReference type="Proteomes" id="UP000011083"/>
    </source>
</evidence>
<dbReference type="VEuPathDB" id="AmoebaDB:ACA1_078010"/>
<keyword evidence="6" id="KW-0677">Repeat</keyword>
<dbReference type="InterPro" id="IPR016680">
    <property type="entry name" value="NDUFA8"/>
</dbReference>
<evidence type="ECO:0000313" key="11">
    <source>
        <dbReference type="EMBL" id="ELR14570.1"/>
    </source>
</evidence>
<evidence type="ECO:0000256" key="10">
    <source>
        <dbReference type="SAM" id="MobiDB-lite"/>
    </source>
</evidence>
<dbReference type="EMBL" id="KB008051">
    <property type="protein sequence ID" value="ELR14570.1"/>
    <property type="molecule type" value="Genomic_DNA"/>
</dbReference>
<evidence type="ECO:0000256" key="1">
    <source>
        <dbReference type="ARBA" id="ARBA00003195"/>
    </source>
</evidence>
<evidence type="ECO:0000256" key="4">
    <source>
        <dbReference type="ARBA" id="ARBA00022448"/>
    </source>
</evidence>
<dbReference type="GeneID" id="14915139"/>
<keyword evidence="9" id="KW-1015">Disulfide bond</keyword>
<keyword evidence="5" id="KW-0679">Respiratory chain</keyword>
<feature type="region of interest" description="Disordered" evidence="10">
    <location>
        <begin position="131"/>
        <end position="150"/>
    </location>
</feature>
<reference evidence="11 12" key="1">
    <citation type="journal article" date="2013" name="Genome Biol.">
        <title>Genome of Acanthamoeba castellanii highlights extensive lateral gene transfer and early evolution of tyrosine kinase signaling.</title>
        <authorList>
            <person name="Clarke M."/>
            <person name="Lohan A.J."/>
            <person name="Liu B."/>
            <person name="Lagkouvardos I."/>
            <person name="Roy S."/>
            <person name="Zafar N."/>
            <person name="Bertelli C."/>
            <person name="Schilde C."/>
            <person name="Kianianmomeni A."/>
            <person name="Burglin T.R."/>
            <person name="Frech C."/>
            <person name="Turcotte B."/>
            <person name="Kopec K.O."/>
            <person name="Synnott J.M."/>
            <person name="Choo C."/>
            <person name="Paponov I."/>
            <person name="Finkler A."/>
            <person name="Soon Heng Tan C."/>
            <person name="Hutchins A.P."/>
            <person name="Weinmeier T."/>
            <person name="Rattei T."/>
            <person name="Chu J.S."/>
            <person name="Gimenez G."/>
            <person name="Irimia M."/>
            <person name="Rigden D.J."/>
            <person name="Fitzpatrick D.A."/>
            <person name="Lorenzo-Morales J."/>
            <person name="Bateman A."/>
            <person name="Chiu C.H."/>
            <person name="Tang P."/>
            <person name="Hegemann P."/>
            <person name="Fromm H."/>
            <person name="Raoult D."/>
            <person name="Greub G."/>
            <person name="Miranda-Saavedra D."/>
            <person name="Chen N."/>
            <person name="Nash P."/>
            <person name="Ginger M.L."/>
            <person name="Horn M."/>
            <person name="Schaap P."/>
            <person name="Caler L."/>
            <person name="Loftus B."/>
        </authorList>
    </citation>
    <scope>NUCLEOTIDE SEQUENCE [LARGE SCALE GENOMIC DNA]</scope>
    <source>
        <strain evidence="11 12">Neff</strain>
    </source>
</reference>
<evidence type="ECO:0000256" key="3">
    <source>
        <dbReference type="ARBA" id="ARBA00010705"/>
    </source>
</evidence>
<organism evidence="11 12">
    <name type="scientific">Acanthamoeba castellanii (strain ATCC 30010 / Neff)</name>
    <dbReference type="NCBI Taxonomy" id="1257118"/>
    <lineage>
        <taxon>Eukaryota</taxon>
        <taxon>Amoebozoa</taxon>
        <taxon>Discosea</taxon>
        <taxon>Longamoebia</taxon>
        <taxon>Centramoebida</taxon>
        <taxon>Acanthamoebidae</taxon>
        <taxon>Acanthamoeba</taxon>
    </lineage>
</organism>
<dbReference type="PANTHER" id="PTHR13344:SF0">
    <property type="entry name" value="NADH DEHYDROGENASE [UBIQUINONE] 1 ALPHA SUBCOMPLEX SUBUNIT 8"/>
    <property type="match status" value="1"/>
</dbReference>
<keyword evidence="4" id="KW-0813">Transport</keyword>
<keyword evidence="12" id="KW-1185">Reference proteome</keyword>
<dbReference type="GO" id="GO:0005739">
    <property type="term" value="C:mitochondrion"/>
    <property type="evidence" value="ECO:0007669"/>
    <property type="project" value="UniProtKB-SubCell"/>
</dbReference>
<comment type="function">
    <text evidence="1">Accessory subunit of the mitochondrial membrane respiratory chain NADH dehydrogenase (Complex I), that is believed not to be involved in catalysis. Complex I functions in the transfer of electrons from NADH to the respiratory chain. The immediate electron acceptor for the enzyme is believed to be ubiquinone.</text>
</comment>
<comment type="similarity">
    <text evidence="3">Belongs to the complex I NDUFA8 subunit family.</text>
</comment>
<dbReference type="RefSeq" id="XP_004336583.1">
    <property type="nucleotide sequence ID" value="XM_004336535.1"/>
</dbReference>
<accession>L8GND2</accession>